<dbReference type="EMBL" id="KZ819662">
    <property type="protein sequence ID" value="PWN31095.1"/>
    <property type="molecule type" value="Genomic_DNA"/>
</dbReference>
<dbReference type="PRINTS" id="PR00465">
    <property type="entry name" value="EP450IV"/>
</dbReference>
<evidence type="ECO:0000256" key="3">
    <source>
        <dbReference type="ARBA" id="ARBA00022723"/>
    </source>
</evidence>
<dbReference type="STRING" id="1569628.A0A316V6M0"/>
<dbReference type="InterPro" id="IPR002403">
    <property type="entry name" value="Cyt_P450_E_grp-IV"/>
</dbReference>
<dbReference type="Gene3D" id="1.10.630.10">
    <property type="entry name" value="Cytochrome P450"/>
    <property type="match status" value="1"/>
</dbReference>
<keyword evidence="5 6" id="KW-0408">Iron</keyword>
<feature type="binding site" description="axial binding residue" evidence="6">
    <location>
        <position position="447"/>
    </location>
    <ligand>
        <name>heme</name>
        <dbReference type="ChEBI" id="CHEBI:30413"/>
    </ligand>
    <ligandPart>
        <name>Fe</name>
        <dbReference type="ChEBI" id="CHEBI:18248"/>
    </ligandPart>
</feature>
<dbReference type="SUPFAM" id="SSF48264">
    <property type="entry name" value="Cytochrome P450"/>
    <property type="match status" value="1"/>
</dbReference>
<dbReference type="PRINTS" id="PR00385">
    <property type="entry name" value="P450"/>
</dbReference>
<dbReference type="OrthoDB" id="1470350at2759"/>
<dbReference type="InterPro" id="IPR001128">
    <property type="entry name" value="Cyt_P450"/>
</dbReference>
<accession>A0A316V6M0</accession>
<dbReference type="GO" id="GO:0020037">
    <property type="term" value="F:heme binding"/>
    <property type="evidence" value="ECO:0007669"/>
    <property type="project" value="InterPro"/>
</dbReference>
<keyword evidence="8" id="KW-1185">Reference proteome</keyword>
<dbReference type="InterPro" id="IPR036396">
    <property type="entry name" value="Cyt_P450_sf"/>
</dbReference>
<evidence type="ECO:0000313" key="8">
    <source>
        <dbReference type="Proteomes" id="UP000245884"/>
    </source>
</evidence>
<gene>
    <name evidence="7" type="ORF">BDZ90DRAFT_230093</name>
</gene>
<dbReference type="RefSeq" id="XP_025365707.1">
    <property type="nucleotide sequence ID" value="XM_025505334.1"/>
</dbReference>
<keyword evidence="4" id="KW-0560">Oxidoreductase</keyword>
<sequence>MMGNLPELQEQDPGVKQMEWTDKYGGVVSYRGMIGTRRLLVSDPKALQHVLMNSYNFPKPAGLRAALANILGEGVLTAEGHKHKIQRKMVNPTFNNASVRQFTPVFNRHARALVKAVDELYHNKDHEALSPATDRLQGAFRKRNLGTVIDVLHWTSRTTLDVIGETAFSYDLAALKSGENGTAIAASFNKMMTHVGELTIKERALLHIEQFSFFDGHRPLKTSFNKSAIDTQKTVEDVAGRMIDEQKKAQVVEESDLLSGILACNEDPKVPASQRMSRREVLGQLTTLILAGHETTSTSLTWTLWALATHPEIQTRLRDEIKDFWCDVDDDLLFDEIHELEYLDRVTSETLRLHPPVHSTNREPAKDGYIPLSKPIRQADGTLTDRVLVSKGQPLILSVVVYNRRKDIWGEDAMEFKPDRWLNLPEAVTKSGIPGGHLAFISGPRNCVGSKFALTEFKVILAHLLRRFEFMPLPEDLVDISSKQIIVTRPRVKGLESEGTQMPLLIKPIKEA</sequence>
<dbReference type="PANTHER" id="PTHR24305:SF166">
    <property type="entry name" value="CYTOCHROME P450 12A4, MITOCHONDRIAL-RELATED"/>
    <property type="match status" value="1"/>
</dbReference>
<dbReference type="AlphaFoldDB" id="A0A316V6M0"/>
<evidence type="ECO:0000256" key="4">
    <source>
        <dbReference type="ARBA" id="ARBA00023002"/>
    </source>
</evidence>
<dbReference type="GO" id="GO:0004497">
    <property type="term" value="F:monooxygenase activity"/>
    <property type="evidence" value="ECO:0007669"/>
    <property type="project" value="InterPro"/>
</dbReference>
<dbReference type="PANTHER" id="PTHR24305">
    <property type="entry name" value="CYTOCHROME P450"/>
    <property type="match status" value="1"/>
</dbReference>
<dbReference type="GO" id="GO:0005506">
    <property type="term" value="F:iron ion binding"/>
    <property type="evidence" value="ECO:0007669"/>
    <property type="project" value="InterPro"/>
</dbReference>
<name>A0A316V6M0_9BASI</name>
<evidence type="ECO:0000256" key="6">
    <source>
        <dbReference type="PIRSR" id="PIRSR602403-1"/>
    </source>
</evidence>
<evidence type="ECO:0000313" key="7">
    <source>
        <dbReference type="EMBL" id="PWN31095.1"/>
    </source>
</evidence>
<dbReference type="Pfam" id="PF00067">
    <property type="entry name" value="p450"/>
    <property type="match status" value="1"/>
</dbReference>
<keyword evidence="3 6" id="KW-0479">Metal-binding</keyword>
<dbReference type="GO" id="GO:0016705">
    <property type="term" value="F:oxidoreductase activity, acting on paired donors, with incorporation or reduction of molecular oxygen"/>
    <property type="evidence" value="ECO:0007669"/>
    <property type="project" value="InterPro"/>
</dbReference>
<dbReference type="InterPro" id="IPR050121">
    <property type="entry name" value="Cytochrome_P450_monoxygenase"/>
</dbReference>
<keyword evidence="6" id="KW-0349">Heme</keyword>
<protein>
    <submittedName>
        <fullName evidence="7">Cytochrome P450</fullName>
    </submittedName>
</protein>
<evidence type="ECO:0000256" key="5">
    <source>
        <dbReference type="ARBA" id="ARBA00023004"/>
    </source>
</evidence>
<proteinExistence type="inferred from homology"/>
<dbReference type="GeneID" id="37027157"/>
<dbReference type="Proteomes" id="UP000245884">
    <property type="component" value="Unassembled WGS sequence"/>
</dbReference>
<evidence type="ECO:0000256" key="2">
    <source>
        <dbReference type="ARBA" id="ARBA00010617"/>
    </source>
</evidence>
<comment type="similarity">
    <text evidence="2">Belongs to the cytochrome P450 family.</text>
</comment>
<evidence type="ECO:0000256" key="1">
    <source>
        <dbReference type="ARBA" id="ARBA00001971"/>
    </source>
</evidence>
<organism evidence="7 8">
    <name type="scientific">Jaminaea rosea</name>
    <dbReference type="NCBI Taxonomy" id="1569628"/>
    <lineage>
        <taxon>Eukaryota</taxon>
        <taxon>Fungi</taxon>
        <taxon>Dikarya</taxon>
        <taxon>Basidiomycota</taxon>
        <taxon>Ustilaginomycotina</taxon>
        <taxon>Exobasidiomycetes</taxon>
        <taxon>Microstromatales</taxon>
        <taxon>Microstromatales incertae sedis</taxon>
        <taxon>Jaminaea</taxon>
    </lineage>
</organism>
<reference evidence="7 8" key="1">
    <citation type="journal article" date="2018" name="Mol. Biol. Evol.">
        <title>Broad Genomic Sampling Reveals a Smut Pathogenic Ancestry of the Fungal Clade Ustilaginomycotina.</title>
        <authorList>
            <person name="Kijpornyongpan T."/>
            <person name="Mondo S.J."/>
            <person name="Barry K."/>
            <person name="Sandor L."/>
            <person name="Lee J."/>
            <person name="Lipzen A."/>
            <person name="Pangilinan J."/>
            <person name="LaButti K."/>
            <person name="Hainaut M."/>
            <person name="Henrissat B."/>
            <person name="Grigoriev I.V."/>
            <person name="Spatafora J.W."/>
            <person name="Aime M.C."/>
        </authorList>
    </citation>
    <scope>NUCLEOTIDE SEQUENCE [LARGE SCALE GENOMIC DNA]</scope>
    <source>
        <strain evidence="7 8">MCA 5214</strain>
    </source>
</reference>
<comment type="cofactor">
    <cofactor evidence="1 6">
        <name>heme</name>
        <dbReference type="ChEBI" id="CHEBI:30413"/>
    </cofactor>
</comment>